<reference evidence="1" key="1">
    <citation type="submission" date="2014-11" db="EMBL/GenBank/DDBJ databases">
        <authorList>
            <person name="Amaro Gonzalez C."/>
        </authorList>
    </citation>
    <scope>NUCLEOTIDE SEQUENCE</scope>
</reference>
<reference evidence="1" key="2">
    <citation type="journal article" date="2015" name="Fish Shellfish Immunol.">
        <title>Early steps in the European eel (Anguilla anguilla)-Vibrio vulnificus interaction in the gills: Role of the RtxA13 toxin.</title>
        <authorList>
            <person name="Callol A."/>
            <person name="Pajuelo D."/>
            <person name="Ebbesson L."/>
            <person name="Teles M."/>
            <person name="MacKenzie S."/>
            <person name="Amaro C."/>
        </authorList>
    </citation>
    <scope>NUCLEOTIDE SEQUENCE</scope>
</reference>
<proteinExistence type="predicted"/>
<name>A0A0E9VSR5_ANGAN</name>
<dbReference type="AlphaFoldDB" id="A0A0E9VSR5"/>
<dbReference type="EMBL" id="GBXM01027438">
    <property type="protein sequence ID" value="JAH81139.1"/>
    <property type="molecule type" value="Transcribed_RNA"/>
</dbReference>
<accession>A0A0E9VSR5</accession>
<evidence type="ECO:0000313" key="1">
    <source>
        <dbReference type="EMBL" id="JAH81139.1"/>
    </source>
</evidence>
<sequence>MYWRTLKQAWRSKVNFCYSCQSFVRVDVSSYHDTWLCCLAPHYYITGEWGMGMAKELVDEYTARLPDRHHSLVCILKLQYMQLRQMSHA</sequence>
<organism evidence="1">
    <name type="scientific">Anguilla anguilla</name>
    <name type="common">European freshwater eel</name>
    <name type="synonym">Muraena anguilla</name>
    <dbReference type="NCBI Taxonomy" id="7936"/>
    <lineage>
        <taxon>Eukaryota</taxon>
        <taxon>Metazoa</taxon>
        <taxon>Chordata</taxon>
        <taxon>Craniata</taxon>
        <taxon>Vertebrata</taxon>
        <taxon>Euteleostomi</taxon>
        <taxon>Actinopterygii</taxon>
        <taxon>Neopterygii</taxon>
        <taxon>Teleostei</taxon>
        <taxon>Anguilliformes</taxon>
        <taxon>Anguillidae</taxon>
        <taxon>Anguilla</taxon>
    </lineage>
</organism>
<protein>
    <submittedName>
        <fullName evidence="1">Uncharacterized protein</fullName>
    </submittedName>
</protein>